<keyword evidence="1" id="KW-0812">Transmembrane</keyword>
<organism evidence="2 3">
    <name type="scientific">Phaseolus coccineus</name>
    <name type="common">Scarlet runner bean</name>
    <name type="synonym">Phaseolus multiflorus</name>
    <dbReference type="NCBI Taxonomy" id="3886"/>
    <lineage>
        <taxon>Eukaryota</taxon>
        <taxon>Viridiplantae</taxon>
        <taxon>Streptophyta</taxon>
        <taxon>Embryophyta</taxon>
        <taxon>Tracheophyta</taxon>
        <taxon>Spermatophyta</taxon>
        <taxon>Magnoliopsida</taxon>
        <taxon>eudicotyledons</taxon>
        <taxon>Gunneridae</taxon>
        <taxon>Pentapetalae</taxon>
        <taxon>rosids</taxon>
        <taxon>fabids</taxon>
        <taxon>Fabales</taxon>
        <taxon>Fabaceae</taxon>
        <taxon>Papilionoideae</taxon>
        <taxon>50 kb inversion clade</taxon>
        <taxon>NPAAA clade</taxon>
        <taxon>indigoferoid/millettioid clade</taxon>
        <taxon>Phaseoleae</taxon>
        <taxon>Phaseolus</taxon>
    </lineage>
</organism>
<feature type="transmembrane region" description="Helical" evidence="1">
    <location>
        <begin position="133"/>
        <end position="161"/>
    </location>
</feature>
<keyword evidence="1" id="KW-1133">Transmembrane helix</keyword>
<comment type="caution">
    <text evidence="2">The sequence shown here is derived from an EMBL/GenBank/DDBJ whole genome shotgun (WGS) entry which is preliminary data.</text>
</comment>
<evidence type="ECO:0000313" key="3">
    <source>
        <dbReference type="Proteomes" id="UP001374584"/>
    </source>
</evidence>
<proteinExistence type="predicted"/>
<gene>
    <name evidence="2" type="ORF">VNO80_17484</name>
</gene>
<keyword evidence="1" id="KW-0472">Membrane</keyword>
<accession>A0AAN9R2X5</accession>
<feature type="transmembrane region" description="Helical" evidence="1">
    <location>
        <begin position="100"/>
        <end position="118"/>
    </location>
</feature>
<dbReference type="EMBL" id="JAYMYR010000007">
    <property type="protein sequence ID" value="KAK7352068.1"/>
    <property type="molecule type" value="Genomic_DNA"/>
</dbReference>
<protein>
    <submittedName>
        <fullName evidence="2">Uncharacterized protein</fullName>
    </submittedName>
</protein>
<reference evidence="2 3" key="1">
    <citation type="submission" date="2024-01" db="EMBL/GenBank/DDBJ databases">
        <title>The genomes of 5 underutilized Papilionoideae crops provide insights into root nodulation and disease resistanc.</title>
        <authorList>
            <person name="Jiang F."/>
        </authorList>
    </citation>
    <scope>NUCLEOTIDE SEQUENCE [LARGE SCALE GENOMIC DNA]</scope>
    <source>
        <strain evidence="2">JINMINGXINNONG_FW02</strain>
        <tissue evidence="2">Leaves</tissue>
    </source>
</reference>
<evidence type="ECO:0000256" key="1">
    <source>
        <dbReference type="SAM" id="Phobius"/>
    </source>
</evidence>
<sequence>MLMMLKNLTTSETDGTWIIECFKILSFIHVSASLEFSYCITLYQNLNVGLFLERESIQLSLIELVGVILTSKDSQLRITRTRKMSTNTTSSGARATTLRVTVALIAMALLLWTIHYGYQTTTALQKHPLHSQWISWVGAMIMISGFLLLALGFPIIVDLFLRLLEELQCPKETDIHQKLKLKVDQFCYN</sequence>
<name>A0AAN9R2X5_PHACN</name>
<dbReference type="Proteomes" id="UP001374584">
    <property type="component" value="Unassembled WGS sequence"/>
</dbReference>
<keyword evidence="3" id="KW-1185">Reference proteome</keyword>
<dbReference type="AlphaFoldDB" id="A0AAN9R2X5"/>
<evidence type="ECO:0000313" key="2">
    <source>
        <dbReference type="EMBL" id="KAK7352068.1"/>
    </source>
</evidence>